<organism evidence="2 3">
    <name type="scientific">Desulfoscipio geothermicus DSM 3669</name>
    <dbReference type="NCBI Taxonomy" id="1121426"/>
    <lineage>
        <taxon>Bacteria</taxon>
        <taxon>Bacillati</taxon>
        <taxon>Bacillota</taxon>
        <taxon>Clostridia</taxon>
        <taxon>Eubacteriales</taxon>
        <taxon>Desulfallaceae</taxon>
        <taxon>Desulfoscipio</taxon>
    </lineage>
</organism>
<evidence type="ECO:0000313" key="3">
    <source>
        <dbReference type="Proteomes" id="UP000199584"/>
    </source>
</evidence>
<dbReference type="SUPFAM" id="SSF54292">
    <property type="entry name" value="2Fe-2S ferredoxin-like"/>
    <property type="match status" value="1"/>
</dbReference>
<dbReference type="Pfam" id="PF17651">
    <property type="entry name" value="Raco_middle"/>
    <property type="match status" value="1"/>
</dbReference>
<feature type="domain" description="2Fe-2S ferredoxin-type" evidence="1">
    <location>
        <begin position="4"/>
        <end position="86"/>
    </location>
</feature>
<dbReference type="InterPro" id="IPR036010">
    <property type="entry name" value="2Fe-2S_ferredoxin-like_sf"/>
</dbReference>
<dbReference type="Gene3D" id="3.10.20.880">
    <property type="match status" value="1"/>
</dbReference>
<dbReference type="Proteomes" id="UP000199584">
    <property type="component" value="Unassembled WGS sequence"/>
</dbReference>
<evidence type="ECO:0000259" key="1">
    <source>
        <dbReference type="PROSITE" id="PS51085"/>
    </source>
</evidence>
<dbReference type="AlphaFoldDB" id="A0A1I6DEM0"/>
<accession>A0A1I6DEM0</accession>
<keyword evidence="3" id="KW-1185">Reference proteome</keyword>
<dbReference type="InterPro" id="IPR043129">
    <property type="entry name" value="ATPase_NBD"/>
</dbReference>
<dbReference type="InterPro" id="IPR012675">
    <property type="entry name" value="Beta-grasp_dom_sf"/>
</dbReference>
<dbReference type="GO" id="GO:0051536">
    <property type="term" value="F:iron-sulfur cluster binding"/>
    <property type="evidence" value="ECO:0007669"/>
    <property type="project" value="InterPro"/>
</dbReference>
<dbReference type="Pfam" id="PF00111">
    <property type="entry name" value="Fer2"/>
    <property type="match status" value="1"/>
</dbReference>
<reference evidence="3" key="1">
    <citation type="submission" date="2016-10" db="EMBL/GenBank/DDBJ databases">
        <authorList>
            <person name="Varghese N."/>
            <person name="Submissions S."/>
        </authorList>
    </citation>
    <scope>NUCLEOTIDE SEQUENCE [LARGE SCALE GENOMIC DNA]</scope>
    <source>
        <strain evidence="3">DSM 3669</strain>
    </source>
</reference>
<dbReference type="SUPFAM" id="SSF53067">
    <property type="entry name" value="Actin-like ATPase domain"/>
    <property type="match status" value="1"/>
</dbReference>
<dbReference type="InterPro" id="IPR042259">
    <property type="entry name" value="Raco-like_middle_sf"/>
</dbReference>
<dbReference type="PANTHER" id="PTHR42895:SF2">
    <property type="entry name" value="IRON-SULFUR CLUSTER PROTEIN"/>
    <property type="match status" value="1"/>
</dbReference>
<dbReference type="PROSITE" id="PS51085">
    <property type="entry name" value="2FE2S_FER_2"/>
    <property type="match status" value="1"/>
</dbReference>
<name>A0A1I6DEM0_9FIRM</name>
<dbReference type="STRING" id="39060.SAMN05660706_109105"/>
<dbReference type="Pfam" id="PF17650">
    <property type="entry name" value="RACo_linker"/>
    <property type="match status" value="1"/>
</dbReference>
<dbReference type="InterPro" id="IPR041414">
    <property type="entry name" value="Raco-like_middle"/>
</dbReference>
<evidence type="ECO:0000313" key="2">
    <source>
        <dbReference type="EMBL" id="SFR03847.1"/>
    </source>
</evidence>
<proteinExistence type="predicted"/>
<dbReference type="InterPro" id="IPR052911">
    <property type="entry name" value="Corrinoid_activation_enz"/>
</dbReference>
<gene>
    <name evidence="2" type="ORF">SAMN05660706_109105</name>
</gene>
<dbReference type="CDD" id="cd00207">
    <property type="entry name" value="fer2"/>
    <property type="match status" value="1"/>
</dbReference>
<dbReference type="PANTHER" id="PTHR42895">
    <property type="entry name" value="IRON-SULFUR CLUSTER-BINDING PROTEIN-RELATED"/>
    <property type="match status" value="1"/>
</dbReference>
<dbReference type="RefSeq" id="WP_092482798.1">
    <property type="nucleotide sequence ID" value="NZ_FOYM01000009.1"/>
</dbReference>
<protein>
    <submittedName>
        <fullName evidence="2">Uncharacterized 2Fe-2 and 4Fe-4S clusters-containing protein, contains DUF4445 domain</fullName>
    </submittedName>
</protein>
<dbReference type="InterPro" id="IPR001041">
    <property type="entry name" value="2Fe-2S_ferredoxin-type"/>
</dbReference>
<dbReference type="Pfam" id="PF14574">
    <property type="entry name" value="RACo_C_ter"/>
    <property type="match status" value="1"/>
</dbReference>
<dbReference type="Gene3D" id="3.30.420.480">
    <property type="entry name" value="Domain of unknown function (DUF4445)"/>
    <property type="match status" value="1"/>
</dbReference>
<sequence>MKQYSVLFLPDNKEVKAFEGITIMEAAGLAGVKLENSCGGKGRCGKCMVRIRDRGKNNEQTVDYKKVLACRTKIKSDMDIEVPQVAVSVHRKNQINLFDLGLTMEVNPGIKKACVQISKPSLDYQVSDRERLLEQLNDTKDNVNEVCLEALRMLPDALRKKEHLVTKVLCGDKIIAVEAGDTTNTLCGVAVDLGTTSIVASLLDLNTGKQLSTASATNRQNIYGADVISRITYCMENKGGLEKLHAMVVEVINGLIDELCNINGITSTDIYQVTVVGNTTMTHLFTKLDPSNLALSPFIPVTTRRMVLEARDLGLHAAPHAQVHVLPNIAGFLGSDTVSVVLATGIHRDGGTKLVIDIGTNGEIVLAGRGEIVACSTAAGPAFEGAQIEYGMRAAEGAIEEVIIGEDVEIKTIGGYAARGICGSGLLDAVAGMIAAGIIDASGKIIAPEEASHLPPQLQKRLGKGDGGKYFVLATEEETTIKGPVLITQKDIRELQLAKGAIKAGIQILLADQEIEPGELDKILLAGTFGNYIKKESVITIGLLPSIAPEKIEFVGNAAGMGAQMALISENLRMEADRIAERIRHVELASHKDFHNQFIEALYF</sequence>
<dbReference type="InterPro" id="IPR040506">
    <property type="entry name" value="RACo_linker"/>
</dbReference>
<dbReference type="Gene3D" id="3.10.20.30">
    <property type="match status" value="1"/>
</dbReference>
<dbReference type="EMBL" id="FOYM01000009">
    <property type="protein sequence ID" value="SFR03847.1"/>
    <property type="molecule type" value="Genomic_DNA"/>
</dbReference>
<dbReference type="InterPro" id="IPR027980">
    <property type="entry name" value="RACo_C"/>
</dbReference>
<dbReference type="OrthoDB" id="9810588at2"/>